<gene>
    <name evidence="5" type="ORF">KGF56_002328</name>
</gene>
<dbReference type="PANTHER" id="PTHR11851:SF49">
    <property type="entry name" value="MITOCHONDRIAL-PROCESSING PEPTIDASE SUBUNIT ALPHA"/>
    <property type="match status" value="1"/>
</dbReference>
<comment type="caution">
    <text evidence="5">The sequence shown here is derived from an EMBL/GenBank/DDBJ whole genome shotgun (WGS) entry which is preliminary data.</text>
</comment>
<dbReference type="AlphaFoldDB" id="A0AAI9SXP4"/>
<dbReference type="GO" id="GO:0005739">
    <property type="term" value="C:mitochondrion"/>
    <property type="evidence" value="ECO:0007669"/>
    <property type="project" value="TreeGrafter"/>
</dbReference>
<dbReference type="Pfam" id="PF05193">
    <property type="entry name" value="Peptidase_M16_C"/>
    <property type="match status" value="1"/>
</dbReference>
<evidence type="ECO:0000313" key="6">
    <source>
        <dbReference type="Proteomes" id="UP001202479"/>
    </source>
</evidence>
<dbReference type="InterPro" id="IPR011765">
    <property type="entry name" value="Pept_M16_N"/>
</dbReference>
<dbReference type="InterPro" id="IPR007863">
    <property type="entry name" value="Peptidase_M16_C"/>
</dbReference>
<evidence type="ECO:0000256" key="1">
    <source>
        <dbReference type="ARBA" id="ARBA00002123"/>
    </source>
</evidence>
<sequence>MKRLYSPVVTHLSNGIRVVTDSTPGHFSALGAYIDGGSRYETSSTLGLSHIHDRLAFKSTRNYSGVEMMEQLQKLGGNYMSCAQRESMIYQASVFNKDVESMMDMLAETIQNPRFTEREFLEALQTADYEVQELEYKPQILLSEKLHEAAYKGGLGNSLFIKRERIPDLRRSDVVEYHREFFQPSNIVVAMVGVPEEKAIRMVEEKFNGSPSGKARERVGSYIGGEVCVPHQVPLYANQPELYHMQVAFQTTGLLDDDLYALATLQKLLGGGSSFSAGGPGKGMFSRLYTNVLNRCHYVESYYWARASQVSGGGDWGGGGAASQEPAQEFSVDEYGEQIGAVRGFGSAGAVSREGDEYR</sequence>
<feature type="domain" description="Peptidase M16 C-terminal" evidence="4">
    <location>
        <begin position="169"/>
        <end position="303"/>
    </location>
</feature>
<name>A0AAI9SXP4_9ASCO</name>
<evidence type="ECO:0000259" key="3">
    <source>
        <dbReference type="Pfam" id="PF00675"/>
    </source>
</evidence>
<dbReference type="PANTHER" id="PTHR11851">
    <property type="entry name" value="METALLOPROTEASE"/>
    <property type="match status" value="1"/>
</dbReference>
<dbReference type="GeneID" id="73379945"/>
<accession>A0AAI9SXP4</accession>
<dbReference type="Gene3D" id="3.30.830.10">
    <property type="entry name" value="Metalloenzyme, LuxS/M16 peptidase-like"/>
    <property type="match status" value="2"/>
</dbReference>
<dbReference type="Pfam" id="PF00675">
    <property type="entry name" value="Peptidase_M16"/>
    <property type="match status" value="1"/>
</dbReference>
<comment type="function">
    <text evidence="1">Substrate recognition and binding subunit of the essential mitochondrial processing protease (MPP), which cleaves the mitochondrial sequence off newly imported precursors proteins.</text>
</comment>
<proteinExistence type="inferred from homology"/>
<protein>
    <submittedName>
        <fullName evidence="5">MAS2</fullName>
    </submittedName>
</protein>
<dbReference type="GO" id="GO:0046872">
    <property type="term" value="F:metal ion binding"/>
    <property type="evidence" value="ECO:0007669"/>
    <property type="project" value="InterPro"/>
</dbReference>
<evidence type="ECO:0000259" key="4">
    <source>
        <dbReference type="Pfam" id="PF05193"/>
    </source>
</evidence>
<evidence type="ECO:0000313" key="5">
    <source>
        <dbReference type="EMBL" id="KAI3404912.2"/>
    </source>
</evidence>
<dbReference type="EMBL" id="JAHUZD010000073">
    <property type="protein sequence ID" value="KAI3404912.2"/>
    <property type="molecule type" value="Genomic_DNA"/>
</dbReference>
<comment type="similarity">
    <text evidence="2">Belongs to the peptidase M16 family.</text>
</comment>
<organism evidence="5 6">
    <name type="scientific">Candida oxycetoniae</name>
    <dbReference type="NCBI Taxonomy" id="497107"/>
    <lineage>
        <taxon>Eukaryota</taxon>
        <taxon>Fungi</taxon>
        <taxon>Dikarya</taxon>
        <taxon>Ascomycota</taxon>
        <taxon>Saccharomycotina</taxon>
        <taxon>Pichiomycetes</taxon>
        <taxon>Debaryomycetaceae</taxon>
        <taxon>Candida/Lodderomyces clade</taxon>
        <taxon>Candida</taxon>
    </lineage>
</organism>
<feature type="domain" description="Peptidase M16 N-terminal" evidence="3">
    <location>
        <begin position="17"/>
        <end position="159"/>
    </location>
</feature>
<dbReference type="InterPro" id="IPR050361">
    <property type="entry name" value="MPP/UQCRC_Complex"/>
</dbReference>
<dbReference type="RefSeq" id="XP_049180657.1">
    <property type="nucleotide sequence ID" value="XM_049323545.1"/>
</dbReference>
<dbReference type="SUPFAM" id="SSF63411">
    <property type="entry name" value="LuxS/MPP-like metallohydrolase"/>
    <property type="match status" value="2"/>
</dbReference>
<dbReference type="GO" id="GO:0006627">
    <property type="term" value="P:protein processing involved in protein targeting to mitochondrion"/>
    <property type="evidence" value="ECO:0007669"/>
    <property type="project" value="TreeGrafter"/>
</dbReference>
<evidence type="ECO:0000256" key="2">
    <source>
        <dbReference type="ARBA" id="ARBA00007261"/>
    </source>
</evidence>
<dbReference type="Proteomes" id="UP001202479">
    <property type="component" value="Unassembled WGS sequence"/>
</dbReference>
<reference evidence="5" key="1">
    <citation type="journal article" date="2022" name="DNA Res.">
        <title>Genome analysis of five recently described species of the CUG-Ser clade uncovers Candida theae as a new hybrid lineage with pathogenic potential in the Candida parapsilosis species complex.</title>
        <authorList>
            <person name="Mixao V."/>
            <person name="Del Olmo V."/>
            <person name="Hegedusova E."/>
            <person name="Saus E."/>
            <person name="Pryszcz L."/>
            <person name="Cillingova A."/>
            <person name="Nosek J."/>
            <person name="Gabaldon T."/>
        </authorList>
    </citation>
    <scope>NUCLEOTIDE SEQUENCE</scope>
    <source>
        <strain evidence="5">CBS 10844</strain>
    </source>
</reference>
<keyword evidence="6" id="KW-1185">Reference proteome</keyword>
<dbReference type="InterPro" id="IPR011249">
    <property type="entry name" value="Metalloenz_LuxS/M16"/>
</dbReference>